<reference evidence="1" key="1">
    <citation type="submission" date="2020-05" db="EMBL/GenBank/DDBJ databases">
        <authorList>
            <person name="Chiriac C."/>
            <person name="Salcher M."/>
            <person name="Ghai R."/>
            <person name="Kavagutti S V."/>
        </authorList>
    </citation>
    <scope>NUCLEOTIDE SEQUENCE</scope>
</reference>
<protein>
    <submittedName>
        <fullName evidence="1">Unannotated protein</fullName>
    </submittedName>
</protein>
<dbReference type="AlphaFoldDB" id="A0A6J7S7P9"/>
<dbReference type="EMBL" id="CAFBPZ010000024">
    <property type="protein sequence ID" value="CAB5036932.1"/>
    <property type="molecule type" value="Genomic_DNA"/>
</dbReference>
<evidence type="ECO:0000313" key="1">
    <source>
        <dbReference type="EMBL" id="CAB5036932.1"/>
    </source>
</evidence>
<proteinExistence type="predicted"/>
<gene>
    <name evidence="1" type="ORF">UFOPK4237_00548</name>
</gene>
<sequence length="51" mass="5662">MEAEIRAVLTSVTQQSTNKPGLAELIRDHLGGITLDLPERTEFQREVTLPS</sequence>
<accession>A0A6J7S7P9</accession>
<organism evidence="1">
    <name type="scientific">freshwater metagenome</name>
    <dbReference type="NCBI Taxonomy" id="449393"/>
    <lineage>
        <taxon>unclassified sequences</taxon>
        <taxon>metagenomes</taxon>
        <taxon>ecological metagenomes</taxon>
    </lineage>
</organism>
<name>A0A6J7S7P9_9ZZZZ</name>